<dbReference type="Proteomes" id="UP000243579">
    <property type="component" value="Unassembled WGS sequence"/>
</dbReference>
<feature type="transmembrane region" description="Helical" evidence="1">
    <location>
        <begin position="203"/>
        <end position="220"/>
    </location>
</feature>
<evidence type="ECO:0000313" key="3">
    <source>
        <dbReference type="Proteomes" id="UP000243579"/>
    </source>
</evidence>
<reference evidence="2 3" key="1">
    <citation type="journal article" date="2014" name="Genome Biol. Evol.">
        <title>The secreted proteins of Achlya hypogyna and Thraustotheca clavata identify the ancestral oomycete secretome and reveal gene acquisitions by horizontal gene transfer.</title>
        <authorList>
            <person name="Misner I."/>
            <person name="Blouin N."/>
            <person name="Leonard G."/>
            <person name="Richards T.A."/>
            <person name="Lane C.E."/>
        </authorList>
    </citation>
    <scope>NUCLEOTIDE SEQUENCE [LARGE SCALE GENOMIC DNA]</scope>
    <source>
        <strain evidence="2 3">ATCC 48635</strain>
    </source>
</reference>
<feature type="transmembrane region" description="Helical" evidence="1">
    <location>
        <begin position="6"/>
        <end position="23"/>
    </location>
</feature>
<keyword evidence="1" id="KW-1133">Transmembrane helix</keyword>
<keyword evidence="1" id="KW-0472">Membrane</keyword>
<dbReference type="EMBL" id="JNBR01000120">
    <property type="protein sequence ID" value="OQR97238.1"/>
    <property type="molecule type" value="Genomic_DNA"/>
</dbReference>
<accession>A0A1V9ZGW9</accession>
<protein>
    <submittedName>
        <fullName evidence="2">Uncharacterized protein</fullName>
    </submittedName>
</protein>
<sequence length="241" mass="27639">MMGVVKAAAWIVAVGGIVYLSLVDSMSKSEAHIAYVKSALEKLHAEHHVVDVTPVDTSLLSELQAQHEMWRREWHEITQLDAMDRDDAMAQWTNTKKKILDDVASRTAEVDQVRAIERRAMHILREWKVTRESIAHTTAQIAVLQRTIERQEIDNAATKRQAQAHADAIEHLRWAQQARERLLENEKLAAEESIVRRKFWSRSLLLVMGLVLFGVIMMALDKDRKKGTNLRLYDYSHGKAD</sequence>
<organism evidence="2 3">
    <name type="scientific">Achlya hypogyna</name>
    <name type="common">Oomycete</name>
    <name type="synonym">Protoachlya hypogyna</name>
    <dbReference type="NCBI Taxonomy" id="1202772"/>
    <lineage>
        <taxon>Eukaryota</taxon>
        <taxon>Sar</taxon>
        <taxon>Stramenopiles</taxon>
        <taxon>Oomycota</taxon>
        <taxon>Saprolegniomycetes</taxon>
        <taxon>Saprolegniales</taxon>
        <taxon>Achlyaceae</taxon>
        <taxon>Achlya</taxon>
    </lineage>
</organism>
<dbReference type="OrthoDB" id="72323at2759"/>
<gene>
    <name evidence="2" type="ORF">ACHHYP_12344</name>
</gene>
<keyword evidence="1" id="KW-0812">Transmembrane</keyword>
<proteinExistence type="predicted"/>
<keyword evidence="3" id="KW-1185">Reference proteome</keyword>
<comment type="caution">
    <text evidence="2">The sequence shown here is derived from an EMBL/GenBank/DDBJ whole genome shotgun (WGS) entry which is preliminary data.</text>
</comment>
<evidence type="ECO:0000313" key="2">
    <source>
        <dbReference type="EMBL" id="OQR97238.1"/>
    </source>
</evidence>
<name>A0A1V9ZGW9_ACHHY</name>
<dbReference type="AlphaFoldDB" id="A0A1V9ZGW9"/>
<evidence type="ECO:0000256" key="1">
    <source>
        <dbReference type="SAM" id="Phobius"/>
    </source>
</evidence>